<evidence type="ECO:0000256" key="3">
    <source>
        <dbReference type="ARBA" id="ARBA00023163"/>
    </source>
</evidence>
<keyword evidence="3" id="KW-0804">Transcription</keyword>
<protein>
    <submittedName>
        <fullName evidence="5">HxlR family transcriptional regulator</fullName>
    </submittedName>
</protein>
<comment type="caution">
    <text evidence="5">The sequence shown here is derived from an EMBL/GenBank/DDBJ whole genome shotgun (WGS) entry which is preliminary data.</text>
</comment>
<dbReference type="PANTHER" id="PTHR33204">
    <property type="entry name" value="TRANSCRIPTIONAL REGULATOR, MARR FAMILY"/>
    <property type="match status" value="1"/>
</dbReference>
<dbReference type="Pfam" id="PF01638">
    <property type="entry name" value="HxlR"/>
    <property type="match status" value="1"/>
</dbReference>
<dbReference type="PROSITE" id="PS51118">
    <property type="entry name" value="HTH_HXLR"/>
    <property type="match status" value="1"/>
</dbReference>
<organism evidence="5 6">
    <name type="scientific">Buttiauxella gaviniae ATCC 51604</name>
    <dbReference type="NCBI Taxonomy" id="1354253"/>
    <lineage>
        <taxon>Bacteria</taxon>
        <taxon>Pseudomonadati</taxon>
        <taxon>Pseudomonadota</taxon>
        <taxon>Gammaproteobacteria</taxon>
        <taxon>Enterobacterales</taxon>
        <taxon>Enterobacteriaceae</taxon>
        <taxon>Buttiauxella</taxon>
    </lineage>
</organism>
<dbReference type="PANTHER" id="PTHR33204:SF18">
    <property type="entry name" value="TRANSCRIPTIONAL REGULATORY PROTEIN"/>
    <property type="match status" value="1"/>
</dbReference>
<evidence type="ECO:0000256" key="1">
    <source>
        <dbReference type="ARBA" id="ARBA00023015"/>
    </source>
</evidence>
<dbReference type="Proteomes" id="UP000078504">
    <property type="component" value="Unassembled WGS sequence"/>
</dbReference>
<evidence type="ECO:0000259" key="4">
    <source>
        <dbReference type="PROSITE" id="PS51118"/>
    </source>
</evidence>
<accession>A0A1B7HR19</accession>
<reference evidence="5 6" key="1">
    <citation type="submission" date="2016-04" db="EMBL/GenBank/DDBJ databases">
        <title>ATOL: Assembling a taxonomically balanced genome-scale reconstruction of the evolutionary history of the Enterobacteriaceae.</title>
        <authorList>
            <person name="Plunkett G.III."/>
            <person name="Neeno-Eckwall E.C."/>
            <person name="Glasner J.D."/>
            <person name="Perna N.T."/>
        </authorList>
    </citation>
    <scope>NUCLEOTIDE SEQUENCE [LARGE SCALE GENOMIC DNA]</scope>
    <source>
        <strain evidence="5 6">ATCC 51604</strain>
    </source>
</reference>
<dbReference type="GO" id="GO:0003677">
    <property type="term" value="F:DNA binding"/>
    <property type="evidence" value="ECO:0007669"/>
    <property type="project" value="UniProtKB-KW"/>
</dbReference>
<dbReference type="InterPro" id="IPR002577">
    <property type="entry name" value="HTH_HxlR"/>
</dbReference>
<dbReference type="Gene3D" id="1.10.10.10">
    <property type="entry name" value="Winged helix-like DNA-binding domain superfamily/Winged helix DNA-binding domain"/>
    <property type="match status" value="1"/>
</dbReference>
<feature type="domain" description="HTH hxlR-type" evidence="4">
    <location>
        <begin position="6"/>
        <end position="103"/>
    </location>
</feature>
<sequence length="144" mass="16095">MEGSVCPVARSLDIIGDWWSLLIVRDALNGLTRFGEFQKNLGIAKNMLTQRLKQLVEQGILTVRPATDGSAWNEYVLTEKGRALQTVLVALAQWGGDYLFDSHEKCSVLVDDVHQQPLRKLQLQAQDGRTLAPDEVIAQRPELV</sequence>
<keyword evidence="2" id="KW-0238">DNA-binding</keyword>
<gene>
    <name evidence="5" type="ORF">M977_03616</name>
</gene>
<evidence type="ECO:0000313" key="5">
    <source>
        <dbReference type="EMBL" id="OAT18097.1"/>
    </source>
</evidence>
<dbReference type="PATRIC" id="fig|1354253.4.peg.3687"/>
<dbReference type="SUPFAM" id="SSF46785">
    <property type="entry name" value="Winged helix' DNA-binding domain"/>
    <property type="match status" value="1"/>
</dbReference>
<keyword evidence="1" id="KW-0805">Transcription regulation</keyword>
<dbReference type="EMBL" id="LXEP01000032">
    <property type="protein sequence ID" value="OAT18097.1"/>
    <property type="molecule type" value="Genomic_DNA"/>
</dbReference>
<name>A0A1B7HR19_9ENTR</name>
<dbReference type="AlphaFoldDB" id="A0A1B7HR19"/>
<evidence type="ECO:0000313" key="6">
    <source>
        <dbReference type="Proteomes" id="UP000078504"/>
    </source>
</evidence>
<dbReference type="InterPro" id="IPR036388">
    <property type="entry name" value="WH-like_DNA-bd_sf"/>
</dbReference>
<evidence type="ECO:0000256" key="2">
    <source>
        <dbReference type="ARBA" id="ARBA00023125"/>
    </source>
</evidence>
<dbReference type="InterPro" id="IPR036390">
    <property type="entry name" value="WH_DNA-bd_sf"/>
</dbReference>
<proteinExistence type="predicted"/>